<accession>A0ABS6B983</accession>
<protein>
    <submittedName>
        <fullName evidence="1">Uncharacterized protein</fullName>
    </submittedName>
</protein>
<keyword evidence="2" id="KW-1185">Reference proteome</keyword>
<dbReference type="Proteomes" id="UP000733379">
    <property type="component" value="Unassembled WGS sequence"/>
</dbReference>
<comment type="caution">
    <text evidence="1">The sequence shown here is derived from an EMBL/GenBank/DDBJ whole genome shotgun (WGS) entry which is preliminary data.</text>
</comment>
<gene>
    <name evidence="1" type="ORF">KO481_35730</name>
</gene>
<evidence type="ECO:0000313" key="1">
    <source>
        <dbReference type="EMBL" id="MBU3066858.1"/>
    </source>
</evidence>
<proteinExistence type="predicted"/>
<name>A0ABS6B983_9NOCA</name>
<organism evidence="1 2">
    <name type="scientific">Nocardia albiluteola</name>
    <dbReference type="NCBI Taxonomy" id="2842303"/>
    <lineage>
        <taxon>Bacteria</taxon>
        <taxon>Bacillati</taxon>
        <taxon>Actinomycetota</taxon>
        <taxon>Actinomycetes</taxon>
        <taxon>Mycobacteriales</taxon>
        <taxon>Nocardiaceae</taxon>
        <taxon>Nocardia</taxon>
    </lineage>
</organism>
<dbReference type="EMBL" id="JAHKNI010000017">
    <property type="protein sequence ID" value="MBU3066858.1"/>
    <property type="molecule type" value="Genomic_DNA"/>
</dbReference>
<evidence type="ECO:0000313" key="2">
    <source>
        <dbReference type="Proteomes" id="UP000733379"/>
    </source>
</evidence>
<sequence>MRNIRTGRHRLGTPGGVHCLENPAVATALAQYRRTWIIALINPARHSWASIRRRTALAAVPWVPATAV</sequence>
<reference evidence="1 2" key="1">
    <citation type="submission" date="2021-06" db="EMBL/GenBank/DDBJ databases">
        <title>Actinomycetes sequencing.</title>
        <authorList>
            <person name="Shan Q."/>
        </authorList>
    </citation>
    <scope>NUCLEOTIDE SEQUENCE [LARGE SCALE GENOMIC DNA]</scope>
    <source>
        <strain evidence="1 2">NEAU-G5</strain>
    </source>
</reference>